<dbReference type="InterPro" id="IPR044148">
    <property type="entry name" value="ALDH_GabD1-like"/>
</dbReference>
<name>Q1YGZ4_AURMS</name>
<dbReference type="Proteomes" id="UP000000321">
    <property type="component" value="Unassembled WGS sequence"/>
</dbReference>
<dbReference type="PANTHER" id="PTHR43217:SF1">
    <property type="entry name" value="SUCCINATE SEMIALDEHYDE DEHYDROGENASE [NAD(P)+] SAD"/>
    <property type="match status" value="1"/>
</dbReference>
<dbReference type="PANTHER" id="PTHR43217">
    <property type="entry name" value="SUCCINATE SEMIALDEHYDE DEHYDROGENASE [NAD(P)+] SAD"/>
    <property type="match status" value="1"/>
</dbReference>
<dbReference type="BioCyc" id="AURANTIMONAS:SI859A1_00445-MONOMER"/>
<dbReference type="EMBL" id="AAPJ01000004">
    <property type="protein sequence ID" value="EAS49785.1"/>
    <property type="molecule type" value="Genomic_DNA"/>
</dbReference>
<dbReference type="FunFam" id="3.40.309.10:FF:000009">
    <property type="entry name" value="Aldehyde dehydrogenase A"/>
    <property type="match status" value="1"/>
</dbReference>
<dbReference type="CDD" id="cd07100">
    <property type="entry name" value="ALDH_SSADH1_GabD1"/>
    <property type="match status" value="1"/>
</dbReference>
<evidence type="ECO:0000256" key="1">
    <source>
        <dbReference type="ARBA" id="ARBA00009986"/>
    </source>
</evidence>
<dbReference type="Pfam" id="PF00171">
    <property type="entry name" value="Aldedh"/>
    <property type="match status" value="1"/>
</dbReference>
<dbReference type="HOGENOM" id="CLU_005391_1_0_5"/>
<dbReference type="InterPro" id="IPR016162">
    <property type="entry name" value="Ald_DH_N"/>
</dbReference>
<dbReference type="InterPro" id="IPR016161">
    <property type="entry name" value="Ald_DH/histidinol_DH"/>
</dbReference>
<keyword evidence="6" id="KW-1185">Reference proteome</keyword>
<evidence type="ECO:0000256" key="2">
    <source>
        <dbReference type="ARBA" id="ARBA00022857"/>
    </source>
</evidence>
<organism evidence="5 6">
    <name type="scientific">Aurantimonas manganoxydans (strain ATCC BAA-1229 / DSM 21871 / SI85-9A1)</name>
    <dbReference type="NCBI Taxonomy" id="287752"/>
    <lineage>
        <taxon>Bacteria</taxon>
        <taxon>Pseudomonadati</taxon>
        <taxon>Pseudomonadota</taxon>
        <taxon>Alphaproteobacteria</taxon>
        <taxon>Hyphomicrobiales</taxon>
        <taxon>Aurantimonadaceae</taxon>
        <taxon>Aurantimonas</taxon>
    </lineage>
</organism>
<keyword evidence="3" id="KW-0560">Oxidoreductase</keyword>
<dbReference type="GO" id="GO:0004777">
    <property type="term" value="F:succinate-semialdehyde dehydrogenase (NAD+) activity"/>
    <property type="evidence" value="ECO:0007669"/>
    <property type="project" value="TreeGrafter"/>
</dbReference>
<dbReference type="Gene3D" id="3.40.309.10">
    <property type="entry name" value="Aldehyde Dehydrogenase, Chain A, domain 2"/>
    <property type="match status" value="1"/>
</dbReference>
<proteinExistence type="inferred from homology"/>
<dbReference type="AlphaFoldDB" id="Q1YGZ4"/>
<gene>
    <name evidence="5" type="ORF">SI859A1_00445</name>
</gene>
<dbReference type="Gene3D" id="3.40.605.10">
    <property type="entry name" value="Aldehyde Dehydrogenase, Chain A, domain 1"/>
    <property type="match status" value="1"/>
</dbReference>
<keyword evidence="2" id="KW-0521">NADP</keyword>
<accession>Q1YGZ4</accession>
<reference evidence="5 6" key="1">
    <citation type="journal article" date="2008" name="Appl. Environ. Microbiol.">
        <title>Genomic insights into Mn(II) oxidation by the marine alphaproteobacterium Aurantimonas sp. strain SI85-9A1.</title>
        <authorList>
            <person name="Dick G.J."/>
            <person name="Podell S."/>
            <person name="Johnson H.A."/>
            <person name="Rivera-Espinoza Y."/>
            <person name="Bernier-Latmani R."/>
            <person name="McCarthy J.K."/>
            <person name="Torpey J.W."/>
            <person name="Clement B.G."/>
            <person name="Gaasterland T."/>
            <person name="Tebo B.M."/>
        </authorList>
    </citation>
    <scope>NUCLEOTIDE SEQUENCE [LARGE SCALE GENOMIC DNA]</scope>
    <source>
        <strain evidence="5 6">SI85-9A1</strain>
    </source>
</reference>
<dbReference type="InterPro" id="IPR047110">
    <property type="entry name" value="GABD/Sad-like"/>
</dbReference>
<comment type="caution">
    <text evidence="5">The sequence shown here is derived from an EMBL/GenBank/DDBJ whole genome shotgun (WGS) entry which is preliminary data.</text>
</comment>
<comment type="similarity">
    <text evidence="1">Belongs to the aldehyde dehydrogenase family.</text>
</comment>
<protein>
    <submittedName>
        <fullName evidence="5">Aldehyde dehydrogenase</fullName>
    </submittedName>
</protein>
<evidence type="ECO:0000313" key="5">
    <source>
        <dbReference type="EMBL" id="EAS49785.1"/>
    </source>
</evidence>
<feature type="domain" description="Aldehyde dehydrogenase" evidence="4">
    <location>
        <begin position="13"/>
        <end position="461"/>
    </location>
</feature>
<dbReference type="FunFam" id="3.40.605.10:FF:000012">
    <property type="entry name" value="NAD-dependent succinate-semialdehyde dehydrogenase"/>
    <property type="match status" value="1"/>
</dbReference>
<evidence type="ECO:0000256" key="3">
    <source>
        <dbReference type="ARBA" id="ARBA00023002"/>
    </source>
</evidence>
<evidence type="ECO:0000259" key="4">
    <source>
        <dbReference type="Pfam" id="PF00171"/>
    </source>
</evidence>
<dbReference type="InterPro" id="IPR016163">
    <property type="entry name" value="Ald_DH_C"/>
</dbReference>
<dbReference type="SUPFAM" id="SSF53720">
    <property type="entry name" value="ALDH-like"/>
    <property type="match status" value="1"/>
</dbReference>
<dbReference type="GO" id="GO:0004030">
    <property type="term" value="F:aldehyde dehydrogenase [NAD(P)+] activity"/>
    <property type="evidence" value="ECO:0007669"/>
    <property type="project" value="InterPro"/>
</dbReference>
<dbReference type="InterPro" id="IPR015590">
    <property type="entry name" value="Aldehyde_DH_dom"/>
</dbReference>
<evidence type="ECO:0000313" key="6">
    <source>
        <dbReference type="Proteomes" id="UP000000321"/>
    </source>
</evidence>
<sequence>MHETTRPSGETMPTSINPATGETIEEFAAHTDADIERTLANADLAFRDWRKTSFARRAEVLMRAADQMDTRKTELARIATMEMGKRLKEAEAEVGKCANALRFYAENAEKFVADDVRDGPAGRNFVTYLPIGPVLAVMPWNFPYWQCMRFAAPAIMAGNVGILKHASNVSQCALEIERIFLDADAPQGVFQTLLISSSKVEVILKDSRVRAATLTGSEGAGSAVASTAGSEIKKTVLELGGSDPFIVMPSADIAKAVEVGVTARMQNNGQSCIAAKRFIVHEDVYEDYLGRYTEAVEAIKLGDPMADDTGMGPLAMKAGVDDLKDQIDRSVSAGAKLVTGGPAPEGPGYFFQPSILADVPESAPAYREELFGPCAIMFKVKSIDEAIDLANDSDFGLGGSAWTTEPAEQERFIRELDQGGTHINRMTASDQRLPFGGVKRSGYGRELAHEGMLEFMNVKTVTID</sequence>